<keyword evidence="1" id="KW-0472">Membrane</keyword>
<evidence type="ECO:0000313" key="2">
    <source>
        <dbReference type="EMBL" id="ORZ16881.1"/>
    </source>
</evidence>
<dbReference type="EMBL" id="MCGE01000010">
    <property type="protein sequence ID" value="ORZ16881.1"/>
    <property type="molecule type" value="Genomic_DNA"/>
</dbReference>
<evidence type="ECO:0000313" key="3">
    <source>
        <dbReference type="Proteomes" id="UP000193560"/>
    </source>
</evidence>
<gene>
    <name evidence="2" type="ORF">BCR42DRAFT_413379</name>
</gene>
<keyword evidence="3" id="KW-1185">Reference proteome</keyword>
<organism evidence="2 3">
    <name type="scientific">Absidia repens</name>
    <dbReference type="NCBI Taxonomy" id="90262"/>
    <lineage>
        <taxon>Eukaryota</taxon>
        <taxon>Fungi</taxon>
        <taxon>Fungi incertae sedis</taxon>
        <taxon>Mucoromycota</taxon>
        <taxon>Mucoromycotina</taxon>
        <taxon>Mucoromycetes</taxon>
        <taxon>Mucorales</taxon>
        <taxon>Cunninghamellaceae</taxon>
        <taxon>Absidia</taxon>
    </lineage>
</organism>
<accession>A0A1X2IHW9</accession>
<dbReference type="AlphaFoldDB" id="A0A1X2IHW9"/>
<comment type="caution">
    <text evidence="2">The sequence shown here is derived from an EMBL/GenBank/DDBJ whole genome shotgun (WGS) entry which is preliminary data.</text>
</comment>
<name>A0A1X2IHW9_9FUNG</name>
<keyword evidence="1" id="KW-0812">Transmembrane</keyword>
<proteinExistence type="predicted"/>
<evidence type="ECO:0000256" key="1">
    <source>
        <dbReference type="SAM" id="Phobius"/>
    </source>
</evidence>
<keyword evidence="1" id="KW-1133">Transmembrane helix</keyword>
<reference evidence="2 3" key="1">
    <citation type="submission" date="2016-07" db="EMBL/GenBank/DDBJ databases">
        <title>Pervasive Adenine N6-methylation of Active Genes in Fungi.</title>
        <authorList>
            <consortium name="DOE Joint Genome Institute"/>
            <person name="Mondo S.J."/>
            <person name="Dannebaum R.O."/>
            <person name="Kuo R.C."/>
            <person name="Labutti K."/>
            <person name="Haridas S."/>
            <person name="Kuo A."/>
            <person name="Salamov A."/>
            <person name="Ahrendt S.R."/>
            <person name="Lipzen A."/>
            <person name="Sullivan W."/>
            <person name="Andreopoulos W.B."/>
            <person name="Clum A."/>
            <person name="Lindquist E."/>
            <person name="Daum C."/>
            <person name="Ramamoorthy G.K."/>
            <person name="Gryganskyi A."/>
            <person name="Culley D."/>
            <person name="Magnuson J.K."/>
            <person name="James T.Y."/>
            <person name="O'Malley M.A."/>
            <person name="Stajich J.E."/>
            <person name="Spatafora J.W."/>
            <person name="Visel A."/>
            <person name="Grigoriev I.V."/>
        </authorList>
    </citation>
    <scope>NUCLEOTIDE SEQUENCE [LARGE SCALE GENOMIC DNA]</scope>
    <source>
        <strain evidence="2 3">NRRL 1336</strain>
    </source>
</reference>
<dbReference type="Proteomes" id="UP000193560">
    <property type="component" value="Unassembled WGS sequence"/>
</dbReference>
<feature type="transmembrane region" description="Helical" evidence="1">
    <location>
        <begin position="6"/>
        <end position="24"/>
    </location>
</feature>
<protein>
    <submittedName>
        <fullName evidence="2">Uncharacterized protein</fullName>
    </submittedName>
</protein>
<sequence length="58" mass="6900">MYCLLNYLGCFCIGVMEILLKLNTIFGNEYWLNNKVMFMSLVYHLIIDIIDAEYGIWK</sequence>